<dbReference type="PROSITE" id="PS00028">
    <property type="entry name" value="ZINC_FINGER_C2H2_1"/>
    <property type="match status" value="6"/>
</dbReference>
<dbReference type="FunFam" id="3.30.160.60:FF:000352">
    <property type="entry name" value="zinc finger protein 3 homolog"/>
    <property type="match status" value="1"/>
</dbReference>
<keyword evidence="6" id="KW-0805">Transcription regulation</keyword>
<keyword evidence="2" id="KW-0479">Metal-binding</keyword>
<keyword evidence="8" id="KW-0804">Transcription</keyword>
<evidence type="ECO:0000256" key="7">
    <source>
        <dbReference type="ARBA" id="ARBA00023125"/>
    </source>
</evidence>
<dbReference type="Proteomes" id="UP000018936">
    <property type="component" value="Unassembled WGS sequence"/>
</dbReference>
<evidence type="ECO:0000256" key="6">
    <source>
        <dbReference type="ARBA" id="ARBA00023015"/>
    </source>
</evidence>
<dbReference type="FunFam" id="3.30.160.60:FF:000295">
    <property type="entry name" value="zinc finger protein 19"/>
    <property type="match status" value="1"/>
</dbReference>
<dbReference type="InterPro" id="IPR013087">
    <property type="entry name" value="Znf_C2H2_type"/>
</dbReference>
<dbReference type="InterPro" id="IPR036236">
    <property type="entry name" value="Znf_C2H2_sf"/>
</dbReference>
<evidence type="ECO:0000256" key="2">
    <source>
        <dbReference type="ARBA" id="ARBA00022723"/>
    </source>
</evidence>
<evidence type="ECO:0000256" key="11">
    <source>
        <dbReference type="SAM" id="MobiDB-lite"/>
    </source>
</evidence>
<keyword evidence="4 10" id="KW-0863">Zinc-finger</keyword>
<dbReference type="FunFam" id="3.30.160.60:FF:000446">
    <property type="entry name" value="Zinc finger protein"/>
    <property type="match status" value="1"/>
</dbReference>
<feature type="domain" description="C2H2-type" evidence="12">
    <location>
        <begin position="287"/>
        <end position="314"/>
    </location>
</feature>
<evidence type="ECO:0000313" key="13">
    <source>
        <dbReference type="EMBL" id="ETE58167.1"/>
    </source>
</evidence>
<organism evidence="13 14">
    <name type="scientific">Ophiophagus hannah</name>
    <name type="common">King cobra</name>
    <name type="synonym">Naja hannah</name>
    <dbReference type="NCBI Taxonomy" id="8665"/>
    <lineage>
        <taxon>Eukaryota</taxon>
        <taxon>Metazoa</taxon>
        <taxon>Chordata</taxon>
        <taxon>Craniata</taxon>
        <taxon>Vertebrata</taxon>
        <taxon>Euteleostomi</taxon>
        <taxon>Lepidosauria</taxon>
        <taxon>Squamata</taxon>
        <taxon>Bifurcata</taxon>
        <taxon>Unidentata</taxon>
        <taxon>Episquamata</taxon>
        <taxon>Toxicofera</taxon>
        <taxon>Serpentes</taxon>
        <taxon>Colubroidea</taxon>
        <taxon>Elapidae</taxon>
        <taxon>Elapinae</taxon>
        <taxon>Ophiophagus</taxon>
    </lineage>
</organism>
<feature type="domain" description="C2H2-type" evidence="12">
    <location>
        <begin position="414"/>
        <end position="441"/>
    </location>
</feature>
<protein>
    <submittedName>
        <fullName evidence="13">Replication initiator 1</fullName>
    </submittedName>
</protein>
<dbReference type="FunFam" id="3.30.160.60:FF:000145">
    <property type="entry name" value="Zinc finger protein 574"/>
    <property type="match status" value="1"/>
</dbReference>
<dbReference type="FunFam" id="3.30.160.60:FF:000214">
    <property type="entry name" value="replication initiator 1 isoform X1"/>
    <property type="match status" value="1"/>
</dbReference>
<dbReference type="GO" id="GO:0008270">
    <property type="term" value="F:zinc ion binding"/>
    <property type="evidence" value="ECO:0007669"/>
    <property type="project" value="UniProtKB-KW"/>
</dbReference>
<dbReference type="GO" id="GO:0000978">
    <property type="term" value="F:RNA polymerase II cis-regulatory region sequence-specific DNA binding"/>
    <property type="evidence" value="ECO:0007669"/>
    <property type="project" value="TreeGrafter"/>
</dbReference>
<dbReference type="Pfam" id="PF00096">
    <property type="entry name" value="zf-C2H2"/>
    <property type="match status" value="4"/>
</dbReference>
<feature type="domain" description="C2H2-type" evidence="12">
    <location>
        <begin position="212"/>
        <end position="239"/>
    </location>
</feature>
<accession>V8N9D0</accession>
<feature type="region of interest" description="Disordered" evidence="11">
    <location>
        <begin position="693"/>
        <end position="715"/>
    </location>
</feature>
<comment type="caution">
    <text evidence="13">The sequence shown here is derived from an EMBL/GenBank/DDBJ whole genome shotgun (WGS) entry which is preliminary data.</text>
</comment>
<evidence type="ECO:0000256" key="3">
    <source>
        <dbReference type="ARBA" id="ARBA00022737"/>
    </source>
</evidence>
<keyword evidence="3" id="KW-0677">Repeat</keyword>
<keyword evidence="9" id="KW-0539">Nucleus</keyword>
<dbReference type="GO" id="GO:0001228">
    <property type="term" value="F:DNA-binding transcription activator activity, RNA polymerase II-specific"/>
    <property type="evidence" value="ECO:0007669"/>
    <property type="project" value="TreeGrafter"/>
</dbReference>
<dbReference type="GO" id="GO:0005634">
    <property type="term" value="C:nucleus"/>
    <property type="evidence" value="ECO:0007669"/>
    <property type="project" value="UniProtKB-SubCell"/>
</dbReference>
<evidence type="ECO:0000256" key="5">
    <source>
        <dbReference type="ARBA" id="ARBA00022833"/>
    </source>
</evidence>
<dbReference type="SMART" id="SM00355">
    <property type="entry name" value="ZnF_C2H2"/>
    <property type="match status" value="6"/>
</dbReference>
<evidence type="ECO:0000256" key="8">
    <source>
        <dbReference type="ARBA" id="ARBA00023163"/>
    </source>
</evidence>
<dbReference type="PANTHER" id="PTHR24393">
    <property type="entry name" value="ZINC FINGER PROTEIN"/>
    <property type="match status" value="1"/>
</dbReference>
<keyword evidence="7" id="KW-0238">DNA-binding</keyword>
<comment type="subcellular location">
    <subcellularLocation>
        <location evidence="1">Nucleus</location>
    </subcellularLocation>
</comment>
<keyword evidence="14" id="KW-1185">Reference proteome</keyword>
<evidence type="ECO:0000313" key="14">
    <source>
        <dbReference type="Proteomes" id="UP000018936"/>
    </source>
</evidence>
<gene>
    <name evidence="13" type="primary">REPIN1</name>
    <name evidence="13" type="ORF">L345_16113</name>
</gene>
<evidence type="ECO:0000256" key="1">
    <source>
        <dbReference type="ARBA" id="ARBA00004123"/>
    </source>
</evidence>
<evidence type="ECO:0000256" key="4">
    <source>
        <dbReference type="ARBA" id="ARBA00022771"/>
    </source>
</evidence>
<feature type="domain" description="C2H2-type" evidence="12">
    <location>
        <begin position="101"/>
        <end position="128"/>
    </location>
</feature>
<feature type="domain" description="C2H2-type" evidence="12">
    <location>
        <begin position="259"/>
        <end position="286"/>
    </location>
</feature>
<evidence type="ECO:0000256" key="10">
    <source>
        <dbReference type="PROSITE-ProRule" id="PRU00042"/>
    </source>
</evidence>
<sequence length="715" mass="77323">MSPGGPLGSLPNCPGCKLPTHPPQPICLFAVVSPEEVVAKNTEELQGPPERVKKSRIPHPSTPGKKPKRPLLQPGEKTPAAGEGEGVPESKAGPRTREKPYKCPKCRRSFLGRVALAAHRRLHIRKWRRLVPQAAGGSPYAPELAGPTLGDMGTGASPFPSSQGEGTLPFWPEMALHQQGPPAASFNPWALGYGPQPLPGHQAPGLPSNGEFICDQCGWSFHGWEELVTHQMAHMAAEGIAGSVPKAEALAHLATDRPYACAQCGKSFRHKPNLLAHRQVHTGERRYQCQECGKSFGSKAYLASHQHIHTGEKPYVCAQCGKSFRHKPNLISHQKIHTREPLAHGGPHPFETFNGEAFSSLQRPAPEPLGLDAFPPARPAVDALLPCARGTTPLPQLAGILPPPSPQPAVDRPFVCPVCAKQFRCKPYLVAHIRIHTGEKPGDCARDTQPDRFSNRIRQEEGLSFYRCAPSLGFSPSVPRFPQTRGHAKSTQKSLLPPRAVPDTLHVRQKKDPQPHSTMPWGLLRTEEELARGRRPLGRISLVFGEIYGVAGGKCSEHRTTELEGTSVVVLFTSGGAKWGLNAPPIGRIVCQRVLSRGARNGRCGLSPSLEALTFHRSPRAYRGLAFASIYGTSTPGKTEGSPGLSPKGPRRLPGGRAASFESPHTRKVGPPCSALALMISLFIEQVEFGPSEGGEKRLHRRLPIPKLHAGKAAR</sequence>
<evidence type="ECO:0000259" key="12">
    <source>
        <dbReference type="PROSITE" id="PS50157"/>
    </source>
</evidence>
<feature type="domain" description="C2H2-type" evidence="12">
    <location>
        <begin position="315"/>
        <end position="342"/>
    </location>
</feature>
<name>V8N9D0_OPHHA</name>
<feature type="region of interest" description="Disordered" evidence="11">
    <location>
        <begin position="634"/>
        <end position="667"/>
    </location>
</feature>
<dbReference type="SUPFAM" id="SSF57667">
    <property type="entry name" value="beta-beta-alpha zinc fingers"/>
    <property type="match status" value="4"/>
</dbReference>
<dbReference type="PANTHER" id="PTHR24393:SF158">
    <property type="entry name" value="C2H2-TYPE DOMAIN-CONTAINING PROTEIN"/>
    <property type="match status" value="1"/>
</dbReference>
<feature type="non-terminal residue" evidence="13">
    <location>
        <position position="1"/>
    </location>
</feature>
<dbReference type="Gene3D" id="3.30.160.60">
    <property type="entry name" value="Classic Zinc Finger"/>
    <property type="match status" value="5"/>
</dbReference>
<feature type="region of interest" description="Disordered" evidence="11">
    <location>
        <begin position="40"/>
        <end position="102"/>
    </location>
</feature>
<feature type="compositionally biased region" description="Basic residues" evidence="11">
    <location>
        <begin position="698"/>
        <end position="715"/>
    </location>
</feature>
<dbReference type="EMBL" id="AZIM01007123">
    <property type="protein sequence ID" value="ETE58167.1"/>
    <property type="molecule type" value="Genomic_DNA"/>
</dbReference>
<proteinExistence type="predicted"/>
<dbReference type="OrthoDB" id="654211at2759"/>
<dbReference type="PROSITE" id="PS50157">
    <property type="entry name" value="ZINC_FINGER_C2H2_2"/>
    <property type="match status" value="6"/>
</dbReference>
<reference evidence="13 14" key="1">
    <citation type="journal article" date="2013" name="Proc. Natl. Acad. Sci. U.S.A.">
        <title>The king cobra genome reveals dynamic gene evolution and adaptation in the snake venom system.</title>
        <authorList>
            <person name="Vonk F.J."/>
            <person name="Casewell N.R."/>
            <person name="Henkel C.V."/>
            <person name="Heimberg A.M."/>
            <person name="Jansen H.J."/>
            <person name="McCleary R.J."/>
            <person name="Kerkkamp H.M."/>
            <person name="Vos R.A."/>
            <person name="Guerreiro I."/>
            <person name="Calvete J.J."/>
            <person name="Wuster W."/>
            <person name="Woods A.E."/>
            <person name="Logan J.M."/>
            <person name="Harrison R.A."/>
            <person name="Castoe T.A."/>
            <person name="de Koning A.P."/>
            <person name="Pollock D.D."/>
            <person name="Yandell M."/>
            <person name="Calderon D."/>
            <person name="Renjifo C."/>
            <person name="Currier R.B."/>
            <person name="Salgado D."/>
            <person name="Pla D."/>
            <person name="Sanz L."/>
            <person name="Hyder A.S."/>
            <person name="Ribeiro J.M."/>
            <person name="Arntzen J.W."/>
            <person name="van den Thillart G.E."/>
            <person name="Boetzer M."/>
            <person name="Pirovano W."/>
            <person name="Dirks R.P."/>
            <person name="Spaink H.P."/>
            <person name="Duboule D."/>
            <person name="McGlinn E."/>
            <person name="Kini R.M."/>
            <person name="Richardson M.K."/>
        </authorList>
    </citation>
    <scope>NUCLEOTIDE SEQUENCE</scope>
    <source>
        <tissue evidence="13">Blood</tissue>
    </source>
</reference>
<dbReference type="AlphaFoldDB" id="V8N9D0"/>
<evidence type="ECO:0000256" key="9">
    <source>
        <dbReference type="ARBA" id="ARBA00023242"/>
    </source>
</evidence>
<keyword evidence="5" id="KW-0862">Zinc</keyword>